<dbReference type="GO" id="GO:0016020">
    <property type="term" value="C:membrane"/>
    <property type="evidence" value="ECO:0007669"/>
    <property type="project" value="UniProtKB-SubCell"/>
</dbReference>
<dbReference type="AlphaFoldDB" id="A0AAD8T9Y3"/>
<comment type="similarity">
    <text evidence="2">Belongs to the cytochrome P450 family.</text>
</comment>
<organism evidence="11 12">
    <name type="scientific">Lolium multiflorum</name>
    <name type="common">Italian ryegrass</name>
    <name type="synonym">Lolium perenne subsp. multiflorum</name>
    <dbReference type="NCBI Taxonomy" id="4521"/>
    <lineage>
        <taxon>Eukaryota</taxon>
        <taxon>Viridiplantae</taxon>
        <taxon>Streptophyta</taxon>
        <taxon>Embryophyta</taxon>
        <taxon>Tracheophyta</taxon>
        <taxon>Spermatophyta</taxon>
        <taxon>Magnoliopsida</taxon>
        <taxon>Liliopsida</taxon>
        <taxon>Poales</taxon>
        <taxon>Poaceae</taxon>
        <taxon>BOP clade</taxon>
        <taxon>Pooideae</taxon>
        <taxon>Poodae</taxon>
        <taxon>Poeae</taxon>
        <taxon>Poeae Chloroplast Group 2 (Poeae type)</taxon>
        <taxon>Loliodinae</taxon>
        <taxon>Loliinae</taxon>
        <taxon>Lolium</taxon>
    </lineage>
</organism>
<dbReference type="GO" id="GO:0004497">
    <property type="term" value="F:monooxygenase activity"/>
    <property type="evidence" value="ECO:0007669"/>
    <property type="project" value="UniProtKB-KW"/>
</dbReference>
<dbReference type="GO" id="GO:0005506">
    <property type="term" value="F:iron ion binding"/>
    <property type="evidence" value="ECO:0007669"/>
    <property type="project" value="InterPro"/>
</dbReference>
<protein>
    <recommendedName>
        <fullName evidence="13">Cytochrome P450</fullName>
    </recommendedName>
</protein>
<evidence type="ECO:0000256" key="3">
    <source>
        <dbReference type="ARBA" id="ARBA00022617"/>
    </source>
</evidence>
<keyword evidence="9" id="KW-0503">Monooxygenase</keyword>
<evidence type="ECO:0000313" key="11">
    <source>
        <dbReference type="EMBL" id="KAK1678729.1"/>
    </source>
</evidence>
<dbReference type="InterPro" id="IPR050665">
    <property type="entry name" value="Cytochrome_P450_Monooxygen"/>
</dbReference>
<dbReference type="GO" id="GO:0020037">
    <property type="term" value="F:heme binding"/>
    <property type="evidence" value="ECO:0007669"/>
    <property type="project" value="InterPro"/>
</dbReference>
<evidence type="ECO:0000313" key="12">
    <source>
        <dbReference type="Proteomes" id="UP001231189"/>
    </source>
</evidence>
<evidence type="ECO:0000256" key="9">
    <source>
        <dbReference type="ARBA" id="ARBA00023033"/>
    </source>
</evidence>
<dbReference type="GO" id="GO:0006629">
    <property type="term" value="P:lipid metabolic process"/>
    <property type="evidence" value="ECO:0007669"/>
    <property type="project" value="UniProtKB-ARBA"/>
</dbReference>
<keyword evidence="4" id="KW-0812">Transmembrane</keyword>
<keyword evidence="10" id="KW-0472">Membrane</keyword>
<dbReference type="EMBL" id="JAUUTY010000002">
    <property type="protein sequence ID" value="KAK1678729.1"/>
    <property type="molecule type" value="Genomic_DNA"/>
</dbReference>
<evidence type="ECO:0000256" key="8">
    <source>
        <dbReference type="ARBA" id="ARBA00023004"/>
    </source>
</evidence>
<dbReference type="PANTHER" id="PTHR24282">
    <property type="entry name" value="CYTOCHROME P450 FAMILY MEMBER"/>
    <property type="match status" value="1"/>
</dbReference>
<name>A0AAD8T9Y3_LOLMU</name>
<reference evidence="11" key="1">
    <citation type="submission" date="2023-07" db="EMBL/GenBank/DDBJ databases">
        <title>A chromosome-level genome assembly of Lolium multiflorum.</title>
        <authorList>
            <person name="Chen Y."/>
            <person name="Copetti D."/>
            <person name="Kolliker R."/>
            <person name="Studer B."/>
        </authorList>
    </citation>
    <scope>NUCLEOTIDE SEQUENCE</scope>
    <source>
        <strain evidence="11">02402/16</strain>
        <tissue evidence="11">Leaf</tissue>
    </source>
</reference>
<comment type="subcellular location">
    <subcellularLocation>
        <location evidence="1">Membrane</location>
    </subcellularLocation>
</comment>
<dbReference type="InterPro" id="IPR001128">
    <property type="entry name" value="Cyt_P450"/>
</dbReference>
<keyword evidence="6" id="KW-1133">Transmembrane helix</keyword>
<evidence type="ECO:0000256" key="6">
    <source>
        <dbReference type="ARBA" id="ARBA00022989"/>
    </source>
</evidence>
<evidence type="ECO:0000256" key="10">
    <source>
        <dbReference type="ARBA" id="ARBA00023136"/>
    </source>
</evidence>
<evidence type="ECO:0000256" key="5">
    <source>
        <dbReference type="ARBA" id="ARBA00022723"/>
    </source>
</evidence>
<keyword evidence="8" id="KW-0408">Iron</keyword>
<dbReference type="PANTHER" id="PTHR24282:SF52">
    <property type="entry name" value="OS07G0635300 PROTEIN"/>
    <property type="match status" value="1"/>
</dbReference>
<evidence type="ECO:0000256" key="1">
    <source>
        <dbReference type="ARBA" id="ARBA00004370"/>
    </source>
</evidence>
<dbReference type="Pfam" id="PF00067">
    <property type="entry name" value="p450"/>
    <property type="match status" value="1"/>
</dbReference>
<evidence type="ECO:0000256" key="7">
    <source>
        <dbReference type="ARBA" id="ARBA00023002"/>
    </source>
</evidence>
<accession>A0AAD8T9Y3</accession>
<keyword evidence="5" id="KW-0479">Metal-binding</keyword>
<keyword evidence="3" id="KW-0349">Heme</keyword>
<sequence length="238" mass="26828">MFGSMMPEWELKLKKAAGNVEIEMSSQFDELVAGVISGVVFQGDHRAASGIHLAQELQLLVLSSIFKFLSHIPGFRYLPTKGNLKMRKLQKQLRDILANTVKNRVAAKDTAGYGNDMFGVLLEGCIAEKGQNLLKSMDEIIEECKTFYLARHETTLQLLTWTTFLSSTYPKWREKLREEVLRECGKEIPVSGTLNKLKLVSMFILETLRFIAPSRKSRGKRAWISSSAASRCPKVRTG</sequence>
<dbReference type="InterPro" id="IPR036396">
    <property type="entry name" value="Cyt_P450_sf"/>
</dbReference>
<dbReference type="SUPFAM" id="SSF48264">
    <property type="entry name" value="Cytochrome P450"/>
    <property type="match status" value="1"/>
</dbReference>
<keyword evidence="7" id="KW-0560">Oxidoreductase</keyword>
<dbReference type="Gene3D" id="1.10.630.10">
    <property type="entry name" value="Cytochrome P450"/>
    <property type="match status" value="1"/>
</dbReference>
<dbReference type="GO" id="GO:0016705">
    <property type="term" value="F:oxidoreductase activity, acting on paired donors, with incorporation or reduction of molecular oxygen"/>
    <property type="evidence" value="ECO:0007669"/>
    <property type="project" value="InterPro"/>
</dbReference>
<proteinExistence type="inferred from homology"/>
<comment type="caution">
    <text evidence="11">The sequence shown here is derived from an EMBL/GenBank/DDBJ whole genome shotgun (WGS) entry which is preliminary data.</text>
</comment>
<keyword evidence="12" id="KW-1185">Reference proteome</keyword>
<evidence type="ECO:0000256" key="4">
    <source>
        <dbReference type="ARBA" id="ARBA00022692"/>
    </source>
</evidence>
<evidence type="ECO:0000256" key="2">
    <source>
        <dbReference type="ARBA" id="ARBA00010617"/>
    </source>
</evidence>
<evidence type="ECO:0008006" key="13">
    <source>
        <dbReference type="Google" id="ProtNLM"/>
    </source>
</evidence>
<dbReference type="Proteomes" id="UP001231189">
    <property type="component" value="Unassembled WGS sequence"/>
</dbReference>
<gene>
    <name evidence="11" type="ORF">QYE76_039577</name>
</gene>